<feature type="transmembrane region" description="Helical" evidence="6">
    <location>
        <begin position="329"/>
        <end position="349"/>
    </location>
</feature>
<protein>
    <submittedName>
        <fullName evidence="8">MFS transporter</fullName>
    </submittedName>
</protein>
<sequence length="454" mass="44664">MRRGTVTVLCLVQFVDVLVVTSATTAIPAILAGVGADASAAGPLATVYAMFFGGLLILGARLGDRYGHRRILLVGIAGFGAVSLLGAAAGLLGPAALAVVLVSRALQGAAAAISVPSALKLLLDAAPEGPARRRALAAWSATGAAAGASGFLVGGLLVQAAGWPAVFWFNVPLAAALFAGVASRVSRDQTSRDTRPLDIPGATLLILSVMAVIVGAALLESPGTRTAGVAGVAAGAGIAALLAWRLRTASHPLIPREAFASRPLRQGTGLSFANTATTSSSAVLAALYLQDELRIGPVGSGLTLMALSVAVVLTSATTGTVFARLAPHLLAALGLGTIAAGQFVLAATVGSWWGVLVGVAFMGAGLGLASVAATTIGATVPERLMGSASGILNTGAQVGTALGTAAIILVASLAGYLVAWLAAGVAAALTAGWCLLPRTRGTATPVSGPGSTGR</sequence>
<keyword evidence="5 6" id="KW-0472">Membrane</keyword>
<feature type="transmembrane region" description="Helical" evidence="6">
    <location>
        <begin position="417"/>
        <end position="436"/>
    </location>
</feature>
<evidence type="ECO:0000256" key="1">
    <source>
        <dbReference type="ARBA" id="ARBA00004651"/>
    </source>
</evidence>
<dbReference type="InterPro" id="IPR020846">
    <property type="entry name" value="MFS_dom"/>
</dbReference>
<dbReference type="InterPro" id="IPR036259">
    <property type="entry name" value="MFS_trans_sf"/>
</dbReference>
<comment type="caution">
    <text evidence="8">The sequence shown here is derived from an EMBL/GenBank/DDBJ whole genome shotgun (WGS) entry which is preliminary data.</text>
</comment>
<evidence type="ECO:0000256" key="2">
    <source>
        <dbReference type="ARBA" id="ARBA00022448"/>
    </source>
</evidence>
<feature type="transmembrane region" description="Helical" evidence="6">
    <location>
        <begin position="105"/>
        <end position="123"/>
    </location>
</feature>
<keyword evidence="9" id="KW-1185">Reference proteome</keyword>
<feature type="transmembrane region" description="Helical" evidence="6">
    <location>
        <begin position="135"/>
        <end position="159"/>
    </location>
</feature>
<dbReference type="RefSeq" id="WP_301212241.1">
    <property type="nucleotide sequence ID" value="NZ_JAROCF010000001.1"/>
</dbReference>
<keyword evidence="2" id="KW-0813">Transport</keyword>
<evidence type="ECO:0000313" key="9">
    <source>
        <dbReference type="Proteomes" id="UP001174208"/>
    </source>
</evidence>
<feature type="transmembrane region" description="Helical" evidence="6">
    <location>
        <begin position="390"/>
        <end position="411"/>
    </location>
</feature>
<evidence type="ECO:0000313" key="8">
    <source>
        <dbReference type="EMBL" id="MDN4616129.1"/>
    </source>
</evidence>
<feature type="transmembrane region" description="Helical" evidence="6">
    <location>
        <begin position="225"/>
        <end position="246"/>
    </location>
</feature>
<evidence type="ECO:0000256" key="3">
    <source>
        <dbReference type="ARBA" id="ARBA00022692"/>
    </source>
</evidence>
<dbReference type="Proteomes" id="UP001174208">
    <property type="component" value="Unassembled WGS sequence"/>
</dbReference>
<organism evidence="8 9">
    <name type="scientific">Leifsonia williamsii</name>
    <dbReference type="NCBI Taxonomy" id="3035919"/>
    <lineage>
        <taxon>Bacteria</taxon>
        <taxon>Bacillati</taxon>
        <taxon>Actinomycetota</taxon>
        <taxon>Actinomycetes</taxon>
        <taxon>Micrococcales</taxon>
        <taxon>Microbacteriaceae</taxon>
        <taxon>Leifsonia</taxon>
    </lineage>
</organism>
<feature type="transmembrane region" description="Helical" evidence="6">
    <location>
        <begin position="38"/>
        <end position="59"/>
    </location>
</feature>
<feature type="transmembrane region" description="Helical" evidence="6">
    <location>
        <begin position="355"/>
        <end position="378"/>
    </location>
</feature>
<feature type="transmembrane region" description="Helical" evidence="6">
    <location>
        <begin position="301"/>
        <end position="322"/>
    </location>
</feature>
<dbReference type="SUPFAM" id="SSF103473">
    <property type="entry name" value="MFS general substrate transporter"/>
    <property type="match status" value="1"/>
</dbReference>
<keyword evidence="4 6" id="KW-1133">Transmembrane helix</keyword>
<dbReference type="PROSITE" id="PS50850">
    <property type="entry name" value="MFS"/>
    <property type="match status" value="1"/>
</dbReference>
<evidence type="ECO:0000256" key="4">
    <source>
        <dbReference type="ARBA" id="ARBA00022989"/>
    </source>
</evidence>
<feature type="transmembrane region" description="Helical" evidence="6">
    <location>
        <begin position="165"/>
        <end position="185"/>
    </location>
</feature>
<dbReference type="InterPro" id="IPR011701">
    <property type="entry name" value="MFS"/>
</dbReference>
<keyword evidence="3 6" id="KW-0812">Transmembrane</keyword>
<feature type="transmembrane region" description="Helical" evidence="6">
    <location>
        <begin position="197"/>
        <end position="219"/>
    </location>
</feature>
<reference evidence="8" key="1">
    <citation type="submission" date="2023-06" db="EMBL/GenBank/DDBJ databases">
        <title>MT1 and MT2 Draft Genomes of Novel Species.</title>
        <authorList>
            <person name="Venkateswaran K."/>
        </authorList>
    </citation>
    <scope>NUCLEOTIDE SEQUENCE</scope>
    <source>
        <strain evidence="8">F6_8S_P_1B</strain>
    </source>
</reference>
<dbReference type="Gene3D" id="1.20.1720.10">
    <property type="entry name" value="Multidrug resistance protein D"/>
    <property type="match status" value="1"/>
</dbReference>
<proteinExistence type="predicted"/>
<feature type="domain" description="Major facilitator superfamily (MFS) profile" evidence="7">
    <location>
        <begin position="5"/>
        <end position="440"/>
    </location>
</feature>
<dbReference type="Gene3D" id="1.20.1250.20">
    <property type="entry name" value="MFS general substrate transporter like domains"/>
    <property type="match status" value="1"/>
</dbReference>
<dbReference type="PANTHER" id="PTHR42718">
    <property type="entry name" value="MAJOR FACILITATOR SUPERFAMILY MULTIDRUG TRANSPORTER MFSC"/>
    <property type="match status" value="1"/>
</dbReference>
<dbReference type="Pfam" id="PF07690">
    <property type="entry name" value="MFS_1"/>
    <property type="match status" value="2"/>
</dbReference>
<feature type="transmembrane region" description="Helical" evidence="6">
    <location>
        <begin position="267"/>
        <end position="289"/>
    </location>
</feature>
<accession>A0ABT8KF97</accession>
<comment type="subcellular location">
    <subcellularLocation>
        <location evidence="1">Cell membrane</location>
        <topology evidence="1">Multi-pass membrane protein</topology>
    </subcellularLocation>
</comment>
<name>A0ABT8KF97_9MICO</name>
<evidence type="ECO:0000256" key="5">
    <source>
        <dbReference type="ARBA" id="ARBA00023136"/>
    </source>
</evidence>
<evidence type="ECO:0000256" key="6">
    <source>
        <dbReference type="SAM" id="Phobius"/>
    </source>
</evidence>
<evidence type="ECO:0000259" key="7">
    <source>
        <dbReference type="PROSITE" id="PS50850"/>
    </source>
</evidence>
<feature type="transmembrane region" description="Helical" evidence="6">
    <location>
        <begin position="71"/>
        <end position="93"/>
    </location>
</feature>
<dbReference type="EMBL" id="JAROCF010000001">
    <property type="protein sequence ID" value="MDN4616129.1"/>
    <property type="molecule type" value="Genomic_DNA"/>
</dbReference>
<dbReference type="PANTHER" id="PTHR42718:SF9">
    <property type="entry name" value="MAJOR FACILITATOR SUPERFAMILY MULTIDRUG TRANSPORTER MFSC"/>
    <property type="match status" value="1"/>
</dbReference>
<gene>
    <name evidence="8" type="ORF">P5G50_16905</name>
</gene>